<dbReference type="GeneID" id="26906928"/>
<dbReference type="RefSeq" id="XP_015656267.1">
    <property type="nucleotide sequence ID" value="XM_015804974.1"/>
</dbReference>
<sequence length="184" mass="20313">MICTRVLLCILMMLFTACGVCAALFPLMRRTGRDDASHKVKYEVYLWYTESKYTDAKTHVYERIYHRQRNCGEFRTAAVAGAALDVVGCGVGAIACILAAVHICARVKFHLCCTLMVLCFVAFATLVASLATVVFTFRGDSCPNDTANAMRSFHGQDYKLVEGFILLCIAAGGFFITTFLEMLS</sequence>
<gene>
    <name evidence="1" type="ORF">ABB37_06642</name>
</gene>
<proteinExistence type="predicted"/>
<evidence type="ECO:0000313" key="1">
    <source>
        <dbReference type="EMBL" id="KPA77828.1"/>
    </source>
</evidence>
<dbReference type="PROSITE" id="PS51257">
    <property type="entry name" value="PROKAR_LIPOPROTEIN"/>
    <property type="match status" value="1"/>
</dbReference>
<organism evidence="1 2">
    <name type="scientific">Leptomonas pyrrhocoris</name>
    <name type="common">Firebug parasite</name>
    <dbReference type="NCBI Taxonomy" id="157538"/>
    <lineage>
        <taxon>Eukaryota</taxon>
        <taxon>Discoba</taxon>
        <taxon>Euglenozoa</taxon>
        <taxon>Kinetoplastea</taxon>
        <taxon>Metakinetoplastina</taxon>
        <taxon>Trypanosomatida</taxon>
        <taxon>Trypanosomatidae</taxon>
        <taxon>Leishmaniinae</taxon>
        <taxon>Leptomonas</taxon>
    </lineage>
</organism>
<dbReference type="PANTHER" id="PTHR40741">
    <property type="entry name" value="AMASTIN-RELATED"/>
    <property type="match status" value="1"/>
</dbReference>
<reference evidence="1 2" key="1">
    <citation type="submission" date="2015-07" db="EMBL/GenBank/DDBJ databases">
        <title>High-quality genome of monoxenous trypanosomatid Leptomonas pyrrhocoris.</title>
        <authorList>
            <person name="Flegontov P."/>
            <person name="Butenko A."/>
            <person name="Firsov S."/>
            <person name="Vlcek C."/>
            <person name="Logacheva M.D."/>
            <person name="Field M."/>
            <person name="Filatov D."/>
            <person name="Flegontova O."/>
            <person name="Gerasimov E."/>
            <person name="Jackson A.P."/>
            <person name="Kelly S."/>
            <person name="Opperdoes F."/>
            <person name="O'Reilly A."/>
            <person name="Votypka J."/>
            <person name="Yurchenko V."/>
            <person name="Lukes J."/>
        </authorList>
    </citation>
    <scope>NUCLEOTIDE SEQUENCE [LARGE SCALE GENOMIC DNA]</scope>
    <source>
        <strain evidence="1">H10</strain>
    </source>
</reference>
<dbReference type="OrthoDB" id="272501at2759"/>
<evidence type="ECO:0000313" key="2">
    <source>
        <dbReference type="Proteomes" id="UP000037923"/>
    </source>
</evidence>
<protein>
    <recommendedName>
        <fullName evidence="3">Amastin-like surface protein-like protein</fullName>
    </recommendedName>
</protein>
<dbReference type="Pfam" id="PF07344">
    <property type="entry name" value="Amastin"/>
    <property type="match status" value="1"/>
</dbReference>
<dbReference type="Proteomes" id="UP000037923">
    <property type="component" value="Unassembled WGS sequence"/>
</dbReference>
<dbReference type="EMBL" id="LGTL01000015">
    <property type="protein sequence ID" value="KPA77828.1"/>
    <property type="molecule type" value="Genomic_DNA"/>
</dbReference>
<evidence type="ECO:0008006" key="3">
    <source>
        <dbReference type="Google" id="ProtNLM"/>
    </source>
</evidence>
<dbReference type="OMA" id="AMFLEVC"/>
<dbReference type="VEuPathDB" id="TriTrypDB:LpyrH10_15_0520"/>
<comment type="caution">
    <text evidence="1">The sequence shown here is derived from an EMBL/GenBank/DDBJ whole genome shotgun (WGS) entry which is preliminary data.</text>
</comment>
<dbReference type="PANTHER" id="PTHR40741:SF1">
    <property type="entry name" value="AMASTIN"/>
    <property type="match status" value="1"/>
</dbReference>
<name>A0A0N0VEA4_LEPPY</name>
<keyword evidence="2" id="KW-1185">Reference proteome</keyword>
<dbReference type="AlphaFoldDB" id="A0A0N0VEA4"/>
<dbReference type="InterPro" id="IPR009944">
    <property type="entry name" value="Amastin"/>
</dbReference>
<accession>A0A0N0VEA4</accession>